<dbReference type="AlphaFoldDB" id="A0A1H2F313"/>
<evidence type="ECO:0008006" key="3">
    <source>
        <dbReference type="Google" id="ProtNLM"/>
    </source>
</evidence>
<dbReference type="EMBL" id="LT629787">
    <property type="protein sequence ID" value="SDU01653.1"/>
    <property type="molecule type" value="Genomic_DNA"/>
</dbReference>
<dbReference type="Pfam" id="PF11279">
    <property type="entry name" value="DUF3080"/>
    <property type="match status" value="1"/>
</dbReference>
<dbReference type="InterPro" id="IPR021431">
    <property type="entry name" value="DUF3080"/>
</dbReference>
<protein>
    <recommendedName>
        <fullName evidence="3">DUF3080 domain-containing protein</fullName>
    </recommendedName>
</protein>
<name>A0A1H2F313_9GAMM</name>
<dbReference type="STRING" id="1434072.SAMN05216210_1241"/>
<evidence type="ECO:0000313" key="1">
    <source>
        <dbReference type="EMBL" id="SDU01653.1"/>
    </source>
</evidence>
<evidence type="ECO:0000313" key="2">
    <source>
        <dbReference type="Proteomes" id="UP000243924"/>
    </source>
</evidence>
<dbReference type="OrthoDB" id="6997572at2"/>
<dbReference type="PROSITE" id="PS51257">
    <property type="entry name" value="PROKAR_LIPOPROTEIN"/>
    <property type="match status" value="1"/>
</dbReference>
<dbReference type="RefSeq" id="WP_092385171.1">
    <property type="nucleotide sequence ID" value="NZ_LT629787.1"/>
</dbReference>
<keyword evidence="2" id="KW-1185">Reference proteome</keyword>
<gene>
    <name evidence="1" type="ORF">SAMN05216210_1241</name>
</gene>
<proteinExistence type="predicted"/>
<organism evidence="1 2">
    <name type="scientific">Halopseudomonas salegens</name>
    <dbReference type="NCBI Taxonomy" id="1434072"/>
    <lineage>
        <taxon>Bacteria</taxon>
        <taxon>Pseudomonadati</taxon>
        <taxon>Pseudomonadota</taxon>
        <taxon>Gammaproteobacteria</taxon>
        <taxon>Pseudomonadales</taxon>
        <taxon>Pseudomonadaceae</taxon>
        <taxon>Halopseudomonas</taxon>
    </lineage>
</organism>
<accession>A0A1H2F313</accession>
<reference evidence="2" key="1">
    <citation type="submission" date="2016-10" db="EMBL/GenBank/DDBJ databases">
        <authorList>
            <person name="Varghese N."/>
            <person name="Submissions S."/>
        </authorList>
    </citation>
    <scope>NUCLEOTIDE SEQUENCE [LARGE SCALE GENOMIC DNA]</scope>
    <source>
        <strain evidence="2">CECT 8338</strain>
    </source>
</reference>
<dbReference type="Proteomes" id="UP000243924">
    <property type="component" value="Chromosome I"/>
</dbReference>
<sequence length="356" mass="39997">MWRLGGCLLLALCLILSGCERQPPAQRQLDDYLQRLARVLDQDWQPFDHNSLSQYRMPDRRLRMQALDEQRMGLFTLLIQTRHCQSLQHLISERNSSLGRVMPSSHLLSHDAALLHEIDACLLQIADNPDHDAMREQLIELAAIKRRELPKVFWNALNGSSEYEYYLRFADQPLPPSAEPLGDHAAVSALEQLAYIGSSLPEQLPPERAQIDPLFDALRRSKHGSELIHSLALTRHSLKQATRMLTSEGTALLCPQGAVTQRARILHNVFRNIYAADIQPYLAQIQRLGQPWQSALADLQQVPGQTQAGAAYLASLQGTETALWDSYQASLQAHNNAWLEVLGRCGMQPGQASNPD</sequence>